<dbReference type="Proteomes" id="UP001219518">
    <property type="component" value="Unassembled WGS sequence"/>
</dbReference>
<accession>A0AAE1GT72</accession>
<name>A0AAE1GT72_9NEOP</name>
<feature type="non-terminal residue" evidence="1">
    <location>
        <position position="1"/>
    </location>
</feature>
<protein>
    <submittedName>
        <fullName evidence="1">Vacuolar membrane-associated protein IML1</fullName>
    </submittedName>
</protein>
<reference evidence="1" key="1">
    <citation type="submission" date="2021-07" db="EMBL/GenBank/DDBJ databases">
        <authorList>
            <person name="Catto M.A."/>
            <person name="Jacobson A."/>
            <person name="Kennedy G."/>
            <person name="Labadie P."/>
            <person name="Hunt B.G."/>
            <person name="Srinivasan R."/>
        </authorList>
    </citation>
    <scope>NUCLEOTIDE SEQUENCE</scope>
    <source>
        <strain evidence="1">PL_HMW_Pooled</strain>
        <tissue evidence="1">Head</tissue>
    </source>
</reference>
<sequence length="142" mass="15458">PPALPCRRTGPKSWGATFGSLLEVLKQRGHLPLPEKAQRLLCLSAGLGGDTPCAGTSPISQPEDRTCASNRFLYRFDPRSGPGRPCTGRVHYGVQPSDEFCLRPLPADPRIVVAQCSVVSTTRGLRLGLSEFPLPRFVSIYR</sequence>
<dbReference type="EMBL" id="JAHWGI010000055">
    <property type="protein sequence ID" value="KAK3908353.1"/>
    <property type="molecule type" value="Genomic_DNA"/>
</dbReference>
<gene>
    <name evidence="1" type="ORF">KUF71_018846</name>
</gene>
<keyword evidence="2" id="KW-1185">Reference proteome</keyword>
<evidence type="ECO:0000313" key="2">
    <source>
        <dbReference type="Proteomes" id="UP001219518"/>
    </source>
</evidence>
<dbReference type="AlphaFoldDB" id="A0AAE1GT72"/>
<proteinExistence type="predicted"/>
<comment type="caution">
    <text evidence="1">The sequence shown here is derived from an EMBL/GenBank/DDBJ whole genome shotgun (WGS) entry which is preliminary data.</text>
</comment>
<evidence type="ECO:0000313" key="1">
    <source>
        <dbReference type="EMBL" id="KAK3908353.1"/>
    </source>
</evidence>
<reference evidence="1" key="2">
    <citation type="journal article" date="2023" name="BMC Genomics">
        <title>Pest status, molecular evolution, and epigenetic factors derived from the genome assembly of Frankliniella fusca, a thysanopteran phytovirus vector.</title>
        <authorList>
            <person name="Catto M.A."/>
            <person name="Labadie P.E."/>
            <person name="Jacobson A.L."/>
            <person name="Kennedy G.G."/>
            <person name="Srinivasan R."/>
            <person name="Hunt B.G."/>
        </authorList>
    </citation>
    <scope>NUCLEOTIDE SEQUENCE</scope>
    <source>
        <strain evidence="1">PL_HMW_Pooled</strain>
    </source>
</reference>
<organism evidence="1 2">
    <name type="scientific">Frankliniella fusca</name>
    <dbReference type="NCBI Taxonomy" id="407009"/>
    <lineage>
        <taxon>Eukaryota</taxon>
        <taxon>Metazoa</taxon>
        <taxon>Ecdysozoa</taxon>
        <taxon>Arthropoda</taxon>
        <taxon>Hexapoda</taxon>
        <taxon>Insecta</taxon>
        <taxon>Pterygota</taxon>
        <taxon>Neoptera</taxon>
        <taxon>Paraneoptera</taxon>
        <taxon>Thysanoptera</taxon>
        <taxon>Terebrantia</taxon>
        <taxon>Thripoidea</taxon>
        <taxon>Thripidae</taxon>
        <taxon>Frankliniella</taxon>
    </lineage>
</organism>